<dbReference type="SUPFAM" id="SSF51735">
    <property type="entry name" value="NAD(P)-binding Rossmann-fold domains"/>
    <property type="match status" value="1"/>
</dbReference>
<dbReference type="Pfam" id="PF08125">
    <property type="entry name" value="Mannitol_dh_C"/>
    <property type="match status" value="1"/>
</dbReference>
<dbReference type="PRINTS" id="PR00084">
    <property type="entry name" value="MTLDHDRGNASE"/>
</dbReference>
<organism evidence="9 10">
    <name type="scientific">Streptomyces johnsoniae</name>
    <dbReference type="NCBI Taxonomy" id="3075532"/>
    <lineage>
        <taxon>Bacteria</taxon>
        <taxon>Bacillati</taxon>
        <taxon>Actinomycetota</taxon>
        <taxon>Actinomycetes</taxon>
        <taxon>Kitasatosporales</taxon>
        <taxon>Streptomycetaceae</taxon>
        <taxon>Streptomyces</taxon>
    </lineage>
</organism>
<evidence type="ECO:0000313" key="9">
    <source>
        <dbReference type="EMBL" id="MDT0443085.1"/>
    </source>
</evidence>
<gene>
    <name evidence="9" type="ORF">RM779_10825</name>
</gene>
<dbReference type="RefSeq" id="WP_311617467.1">
    <property type="nucleotide sequence ID" value="NZ_JAVREV010000005.1"/>
</dbReference>
<dbReference type="GO" id="GO:0016491">
    <property type="term" value="F:oxidoreductase activity"/>
    <property type="evidence" value="ECO:0007669"/>
    <property type="project" value="UniProtKB-KW"/>
</dbReference>
<dbReference type="PROSITE" id="PS00974">
    <property type="entry name" value="MANNITOL_DHGENASE"/>
    <property type="match status" value="1"/>
</dbReference>
<protein>
    <recommendedName>
        <fullName evidence="3">Mannitol-1-phosphate 5-dehydrogenase</fullName>
        <ecNumber evidence="2">1.1.1.17</ecNumber>
    </recommendedName>
</protein>
<dbReference type="EC" id="1.1.1.17" evidence="2"/>
<evidence type="ECO:0000256" key="6">
    <source>
        <dbReference type="ARBA" id="ARBA00048615"/>
    </source>
</evidence>
<keyword evidence="5" id="KW-0520">NAD</keyword>
<dbReference type="PANTHER" id="PTHR43362:SF1">
    <property type="entry name" value="MANNITOL DEHYDROGENASE 2-RELATED"/>
    <property type="match status" value="1"/>
</dbReference>
<evidence type="ECO:0000256" key="4">
    <source>
        <dbReference type="ARBA" id="ARBA00023002"/>
    </source>
</evidence>
<dbReference type="Gene3D" id="1.10.1040.10">
    <property type="entry name" value="N-(1-d-carboxylethyl)-l-norvaline Dehydrogenase, domain 2"/>
    <property type="match status" value="1"/>
</dbReference>
<dbReference type="InterPro" id="IPR008927">
    <property type="entry name" value="6-PGluconate_DH-like_C_sf"/>
</dbReference>
<dbReference type="Proteomes" id="UP001183615">
    <property type="component" value="Unassembled WGS sequence"/>
</dbReference>
<dbReference type="InterPro" id="IPR000669">
    <property type="entry name" value="Mannitol_DH"/>
</dbReference>
<sequence>MAANTSATDPAVPARPPRLSRATLARVPAHAHPRVPLDERRTGIVHLGPGAFHRAHQAVHTEDAMAAAGDPSWGICAVTQRSRTVVEQLAPQDGLFSVLLLGQPPPGHPPARVVGALTEVLSAPEEPAAVAARLADPDVRVVTLTVTEKGYRRDPATGGLARHDPLVAHDLAGAGAPRTTIGRLVAGLRLRHERGGAPLAVLPCDNLPANGPLVRRLVQDFLAALPGGDALAQWVDARVAFPATAVDRIVPAPRPLDLERVTGLLGVRDAAAVAAEPYSQWVIEDRFPAGRPAWDAAGADLVADVAPFETAKLRLLNATHSALAYLGSLAGAPTVDRALALPGMETFAEELTSHELLPTLRPCPGLDLERYRARVLDRLANPALGHTTRQVAADGTEKLPVRVVAPLREHLAAGRVPQRLLLVLAAWMRHVTTAADLDDPRAAALRRARAHAGAPARAVESLLALRAVFDQETAASPEVRTALTAHLTTLTRHGVTAALRQAAG</sequence>
<dbReference type="InterPro" id="IPR013131">
    <property type="entry name" value="Mannitol_DH_N"/>
</dbReference>
<dbReference type="InterPro" id="IPR023027">
    <property type="entry name" value="Mannitol_DH_CS"/>
</dbReference>
<dbReference type="PANTHER" id="PTHR43362">
    <property type="entry name" value="MANNITOL DEHYDROGENASE DSF1-RELATED"/>
    <property type="match status" value="1"/>
</dbReference>
<comment type="similarity">
    <text evidence="1">Belongs to the mannitol dehydrogenase family.</text>
</comment>
<evidence type="ECO:0000259" key="7">
    <source>
        <dbReference type="Pfam" id="PF01232"/>
    </source>
</evidence>
<accession>A0ABU2S627</accession>
<name>A0ABU2S627_9ACTN</name>
<reference evidence="10" key="1">
    <citation type="submission" date="2023-07" db="EMBL/GenBank/DDBJ databases">
        <title>30 novel species of actinomycetes from the DSMZ collection.</title>
        <authorList>
            <person name="Nouioui I."/>
        </authorList>
    </citation>
    <scope>NUCLEOTIDE SEQUENCE [LARGE SCALE GENOMIC DNA]</scope>
    <source>
        <strain evidence="10">DSM 41886</strain>
    </source>
</reference>
<dbReference type="Gene3D" id="3.40.50.720">
    <property type="entry name" value="NAD(P)-binding Rossmann-like Domain"/>
    <property type="match status" value="1"/>
</dbReference>
<dbReference type="InterPro" id="IPR050988">
    <property type="entry name" value="Mannitol_DH/Oxidoreductase"/>
</dbReference>
<dbReference type="InterPro" id="IPR013118">
    <property type="entry name" value="Mannitol_DH_C"/>
</dbReference>
<dbReference type="InterPro" id="IPR036291">
    <property type="entry name" value="NAD(P)-bd_dom_sf"/>
</dbReference>
<feature type="domain" description="Mannitol dehydrogenase C-terminal" evidence="8">
    <location>
        <begin position="304"/>
        <end position="489"/>
    </location>
</feature>
<comment type="caution">
    <text evidence="9">The sequence shown here is derived from an EMBL/GenBank/DDBJ whole genome shotgun (WGS) entry which is preliminary data.</text>
</comment>
<evidence type="ECO:0000259" key="8">
    <source>
        <dbReference type="Pfam" id="PF08125"/>
    </source>
</evidence>
<evidence type="ECO:0000313" key="10">
    <source>
        <dbReference type="Proteomes" id="UP001183615"/>
    </source>
</evidence>
<evidence type="ECO:0000256" key="3">
    <source>
        <dbReference type="ARBA" id="ARBA00016219"/>
    </source>
</evidence>
<dbReference type="SUPFAM" id="SSF48179">
    <property type="entry name" value="6-phosphogluconate dehydrogenase C-terminal domain-like"/>
    <property type="match status" value="1"/>
</dbReference>
<dbReference type="InterPro" id="IPR013328">
    <property type="entry name" value="6PGD_dom2"/>
</dbReference>
<proteinExistence type="inferred from homology"/>
<keyword evidence="10" id="KW-1185">Reference proteome</keyword>
<evidence type="ECO:0000256" key="1">
    <source>
        <dbReference type="ARBA" id="ARBA00006541"/>
    </source>
</evidence>
<evidence type="ECO:0000256" key="2">
    <source>
        <dbReference type="ARBA" id="ARBA00012939"/>
    </source>
</evidence>
<dbReference type="Pfam" id="PF01232">
    <property type="entry name" value="Mannitol_dh"/>
    <property type="match status" value="1"/>
</dbReference>
<evidence type="ECO:0000256" key="5">
    <source>
        <dbReference type="ARBA" id="ARBA00023027"/>
    </source>
</evidence>
<comment type="catalytic activity">
    <reaction evidence="6">
        <text>D-mannitol 1-phosphate + NAD(+) = beta-D-fructose 6-phosphate + NADH + H(+)</text>
        <dbReference type="Rhea" id="RHEA:19661"/>
        <dbReference type="ChEBI" id="CHEBI:15378"/>
        <dbReference type="ChEBI" id="CHEBI:57540"/>
        <dbReference type="ChEBI" id="CHEBI:57634"/>
        <dbReference type="ChEBI" id="CHEBI:57945"/>
        <dbReference type="ChEBI" id="CHEBI:61381"/>
        <dbReference type="EC" id="1.1.1.17"/>
    </reaction>
</comment>
<dbReference type="EMBL" id="JAVREV010000005">
    <property type="protein sequence ID" value="MDT0443085.1"/>
    <property type="molecule type" value="Genomic_DNA"/>
</dbReference>
<keyword evidence="4 9" id="KW-0560">Oxidoreductase</keyword>
<feature type="domain" description="Mannitol dehydrogenase N-terminal" evidence="7">
    <location>
        <begin position="43"/>
        <end position="295"/>
    </location>
</feature>